<evidence type="ECO:0008006" key="8">
    <source>
        <dbReference type="Google" id="ProtNLM"/>
    </source>
</evidence>
<dbReference type="EMBL" id="CP009211">
    <property type="protein sequence ID" value="AIJ34244.1"/>
    <property type="molecule type" value="Genomic_DNA"/>
</dbReference>
<evidence type="ECO:0000256" key="3">
    <source>
        <dbReference type="SAM" id="SignalP"/>
    </source>
</evidence>
<evidence type="ECO:0000256" key="2">
    <source>
        <dbReference type="SAM" id="MobiDB-lite"/>
    </source>
</evidence>
<dbReference type="EMBL" id="LT906467">
    <property type="protein sequence ID" value="SNV83610.1"/>
    <property type="molecule type" value="Genomic_DNA"/>
</dbReference>
<evidence type="ECO:0000313" key="6">
    <source>
        <dbReference type="Proteomes" id="UP000028780"/>
    </source>
</evidence>
<protein>
    <recommendedName>
        <fullName evidence="8">Secreted protein</fullName>
    </recommendedName>
</protein>
<dbReference type="OrthoDB" id="4428199at2"/>
<feature type="compositionally biased region" description="Basic and acidic residues" evidence="2">
    <location>
        <begin position="161"/>
        <end position="172"/>
    </location>
</feature>
<dbReference type="HOGENOM" id="CLU_833456_0_0_11"/>
<gene>
    <name evidence="4" type="ORF">CIMIT_10435</name>
    <name evidence="5" type="ORF">SAMEA4535761_02144</name>
</gene>
<dbReference type="STRING" id="156978.CIMIT_10435"/>
<feature type="compositionally biased region" description="Low complexity" evidence="2">
    <location>
        <begin position="210"/>
        <end position="294"/>
    </location>
</feature>
<evidence type="ECO:0000256" key="1">
    <source>
        <dbReference type="SAM" id="Coils"/>
    </source>
</evidence>
<evidence type="ECO:0000313" key="5">
    <source>
        <dbReference type="EMBL" id="SNV83610.1"/>
    </source>
</evidence>
<feature type="region of interest" description="Disordered" evidence="2">
    <location>
        <begin position="161"/>
        <end position="307"/>
    </location>
</feature>
<dbReference type="KEGG" id="cii:CIMIT_10435"/>
<dbReference type="eggNOG" id="ENOG5030IA8">
    <property type="taxonomic scope" value="Bacteria"/>
</dbReference>
<feature type="compositionally biased region" description="Acidic residues" evidence="2">
    <location>
        <begin position="177"/>
        <end position="190"/>
    </location>
</feature>
<dbReference type="Proteomes" id="UP000028780">
    <property type="component" value="Chromosome"/>
</dbReference>
<reference evidence="5 7" key="2">
    <citation type="submission" date="2017-06" db="EMBL/GenBank/DDBJ databases">
        <authorList>
            <consortium name="Pathogen Informatics"/>
        </authorList>
    </citation>
    <scope>NUCLEOTIDE SEQUENCE [LARGE SCALE GENOMIC DNA]</scope>
    <source>
        <strain evidence="5 7">NCTC13015</strain>
    </source>
</reference>
<dbReference type="Proteomes" id="UP000215374">
    <property type="component" value="Chromosome 1"/>
</dbReference>
<organism evidence="4 6">
    <name type="scientific">Corynebacterium imitans</name>
    <dbReference type="NCBI Taxonomy" id="156978"/>
    <lineage>
        <taxon>Bacteria</taxon>
        <taxon>Bacillati</taxon>
        <taxon>Actinomycetota</taxon>
        <taxon>Actinomycetes</taxon>
        <taxon>Mycobacteriales</taxon>
        <taxon>Corynebacteriaceae</taxon>
        <taxon>Corynebacterium</taxon>
    </lineage>
</organism>
<keyword evidence="6" id="KW-1185">Reference proteome</keyword>
<feature type="coiled-coil region" evidence="1">
    <location>
        <begin position="38"/>
        <end position="133"/>
    </location>
</feature>
<feature type="chain" id="PRO_5001715410" description="Secreted protein" evidence="3">
    <location>
        <begin position="24"/>
        <end position="333"/>
    </location>
</feature>
<dbReference type="RefSeq" id="WP_038592539.1">
    <property type="nucleotide sequence ID" value="NZ_CP009211.1"/>
</dbReference>
<name>A0A076NIF5_9CORY</name>
<keyword evidence="3" id="KW-0732">Signal</keyword>
<evidence type="ECO:0000313" key="4">
    <source>
        <dbReference type="EMBL" id="AIJ34244.1"/>
    </source>
</evidence>
<reference evidence="4 6" key="1">
    <citation type="submission" date="2014-08" db="EMBL/GenBank/DDBJ databases">
        <title>Complete genome sequence of Corynebacterium imitans DSM 44264, isolated from a five-month-old boy with suspected pharyngeal diphtheria.</title>
        <authorList>
            <person name="Mollmann S."/>
            <person name="Albersmeier A."/>
            <person name="Ruckert C."/>
            <person name="Tauch A."/>
        </authorList>
    </citation>
    <scope>NUCLEOTIDE SEQUENCE [LARGE SCALE GENOMIC DNA]</scope>
    <source>
        <strain evidence="4 6">DSM 44264</strain>
    </source>
</reference>
<dbReference type="AlphaFoldDB" id="A0A076NIF5"/>
<feature type="signal peptide" evidence="3">
    <location>
        <begin position="1"/>
        <end position="23"/>
    </location>
</feature>
<sequence length="333" mass="35545">MRTSSALAAGTLIVALSAPFAWAQEPVEQLLIDVHELHDSYTDTLETQLEDIEAAEEAEDEEALVAAQDAYRETLKEWRTELIDAADELESLREDAKDNAPDGELTKQEKKAFTKAEDAIREDRATVRELREEVLGDDEAVYLPGVIGGLGGLLGTTASDAIERSEQGDKRIVFGLPEEEEAEETSEETTTEVTTPEEPRPYYRAEVMQETSTTSETTTSSSTESSTSSSTETASATTTATSSSTSAPAETTTGTGTSSETTSATAILQNRTTSASSSSSTVTRTTSSTTSTTETSEETRDGDLAETGTPMRNLIVLAALLTLAGAFLVRRPA</sequence>
<proteinExistence type="predicted"/>
<accession>A0A076NIF5</accession>
<keyword evidence="1" id="KW-0175">Coiled coil</keyword>
<evidence type="ECO:0000313" key="7">
    <source>
        <dbReference type="Proteomes" id="UP000215374"/>
    </source>
</evidence>